<keyword evidence="1" id="KW-0472">Membrane</keyword>
<evidence type="ECO:0000313" key="3">
    <source>
        <dbReference type="Proteomes" id="UP000050277"/>
    </source>
</evidence>
<accession>A0A0P6Y0Y2</accession>
<comment type="caution">
    <text evidence="2">The sequence shown here is derived from an EMBL/GenBank/DDBJ whole genome shotgun (WGS) entry which is preliminary data.</text>
</comment>
<protein>
    <submittedName>
        <fullName evidence="2">Uncharacterized protein</fullName>
    </submittedName>
</protein>
<evidence type="ECO:0000313" key="2">
    <source>
        <dbReference type="EMBL" id="KPL85566.1"/>
    </source>
</evidence>
<dbReference type="EMBL" id="LGKP01000025">
    <property type="protein sequence ID" value="KPL85566.1"/>
    <property type="molecule type" value="Genomic_DNA"/>
</dbReference>
<gene>
    <name evidence="2" type="ORF">SE18_18300</name>
</gene>
<keyword evidence="1" id="KW-1133">Transmembrane helix</keyword>
<keyword evidence="3" id="KW-1185">Reference proteome</keyword>
<organism evidence="2 3">
    <name type="scientific">Herpetosiphon geysericola</name>
    <dbReference type="NCBI Taxonomy" id="70996"/>
    <lineage>
        <taxon>Bacteria</taxon>
        <taxon>Bacillati</taxon>
        <taxon>Chloroflexota</taxon>
        <taxon>Chloroflexia</taxon>
        <taxon>Herpetosiphonales</taxon>
        <taxon>Herpetosiphonaceae</taxon>
        <taxon>Herpetosiphon</taxon>
    </lineage>
</organism>
<feature type="transmembrane region" description="Helical" evidence="1">
    <location>
        <begin position="150"/>
        <end position="175"/>
    </location>
</feature>
<reference evidence="2 3" key="1">
    <citation type="submission" date="2015-07" db="EMBL/GenBank/DDBJ databases">
        <title>Whole genome sequence of Herpetosiphon geysericola DSM 7119.</title>
        <authorList>
            <person name="Hemp J."/>
            <person name="Ward L.M."/>
            <person name="Pace L.A."/>
            <person name="Fischer W.W."/>
        </authorList>
    </citation>
    <scope>NUCLEOTIDE SEQUENCE [LARGE SCALE GENOMIC DNA]</scope>
    <source>
        <strain evidence="2 3">DSM 7119</strain>
    </source>
</reference>
<dbReference type="OrthoDB" id="9825271at2"/>
<dbReference type="AlphaFoldDB" id="A0A0P6Y0Y2"/>
<keyword evidence="1" id="KW-0812">Transmembrane</keyword>
<dbReference type="RefSeq" id="WP_054535885.1">
    <property type="nucleotide sequence ID" value="NZ_LGKP01000025.1"/>
</dbReference>
<evidence type="ECO:0000256" key="1">
    <source>
        <dbReference type="SAM" id="Phobius"/>
    </source>
</evidence>
<sequence length="184" mass="20819">MPKFLQKFAQPRLLWWAFGLAISLLVLSNVLATMFHSWTGGYGLLDLGGGANAFSAKTSVTPALAYELIGNYGVQRSSHLWLILPDMLLPIEVWLCFGLTLLWLTREQAGWQRWLPSLASLYLLGDYSENICEALMLSQYPSQLPSVASLWTWSFMLKNISIGLNSLAIVLLIVWRWRARIKTK</sequence>
<proteinExistence type="predicted"/>
<dbReference type="Proteomes" id="UP000050277">
    <property type="component" value="Unassembled WGS sequence"/>
</dbReference>
<name>A0A0P6Y0Y2_9CHLR</name>